<dbReference type="GO" id="GO:0016567">
    <property type="term" value="P:protein ubiquitination"/>
    <property type="evidence" value="ECO:0007669"/>
    <property type="project" value="InterPro"/>
</dbReference>
<dbReference type="InterPro" id="IPR003879">
    <property type="entry name" value="Butyrophylin_SPRY"/>
</dbReference>
<dbReference type="SMART" id="SM00589">
    <property type="entry name" value="PRY"/>
    <property type="match status" value="1"/>
</dbReference>
<dbReference type="InterPro" id="IPR006574">
    <property type="entry name" value="PRY"/>
</dbReference>
<dbReference type="InterPro" id="IPR000315">
    <property type="entry name" value="Znf_B-box"/>
</dbReference>
<dbReference type="Gene3D" id="2.60.120.920">
    <property type="match status" value="1"/>
</dbReference>
<dbReference type="Gene3D" id="3.30.160.60">
    <property type="entry name" value="Classic Zinc Finger"/>
    <property type="match status" value="1"/>
</dbReference>
<dbReference type="PROSITE" id="PS50188">
    <property type="entry name" value="B302_SPRY"/>
    <property type="match status" value="1"/>
</dbReference>
<evidence type="ECO:0000313" key="8">
    <source>
        <dbReference type="Proteomes" id="UP000189705"/>
    </source>
</evidence>
<dbReference type="Pfam" id="PF00622">
    <property type="entry name" value="SPRY"/>
    <property type="match status" value="1"/>
</dbReference>
<keyword evidence="8" id="KW-1185">Reference proteome</keyword>
<evidence type="ECO:0000256" key="1">
    <source>
        <dbReference type="ARBA" id="ARBA00022723"/>
    </source>
</evidence>
<dbReference type="InterPro" id="IPR013320">
    <property type="entry name" value="ConA-like_dom_sf"/>
</dbReference>
<gene>
    <name evidence="9" type="primary">LOC102383829</name>
</gene>
<dbReference type="Gene3D" id="3.30.40.10">
    <property type="entry name" value="Zinc/RING finger domain, C3HC4 (zinc finger)"/>
    <property type="match status" value="1"/>
</dbReference>
<dbReference type="SMART" id="SM00504">
    <property type="entry name" value="Ubox"/>
    <property type="match status" value="1"/>
</dbReference>
<organism evidence="8 9">
    <name type="scientific">Alligator sinensis</name>
    <name type="common">Chinese alligator</name>
    <dbReference type="NCBI Taxonomy" id="38654"/>
    <lineage>
        <taxon>Eukaryota</taxon>
        <taxon>Metazoa</taxon>
        <taxon>Chordata</taxon>
        <taxon>Craniata</taxon>
        <taxon>Vertebrata</taxon>
        <taxon>Euteleostomi</taxon>
        <taxon>Archelosauria</taxon>
        <taxon>Archosauria</taxon>
        <taxon>Crocodylia</taxon>
        <taxon>Alligatoridae</taxon>
        <taxon>Alligatorinae</taxon>
        <taxon>Alligator</taxon>
    </lineage>
</organism>
<dbReference type="SMART" id="SM00449">
    <property type="entry name" value="SPRY"/>
    <property type="match status" value="1"/>
</dbReference>
<reference evidence="9" key="1">
    <citation type="submission" date="2025-08" db="UniProtKB">
        <authorList>
            <consortium name="RefSeq"/>
        </authorList>
    </citation>
    <scope>IDENTIFICATION</scope>
</reference>
<dbReference type="InterPro" id="IPR050143">
    <property type="entry name" value="TRIM/RBCC"/>
</dbReference>
<dbReference type="PANTHER" id="PTHR24103">
    <property type="entry name" value="E3 UBIQUITIN-PROTEIN LIGASE TRIM"/>
    <property type="match status" value="1"/>
</dbReference>
<evidence type="ECO:0000259" key="6">
    <source>
        <dbReference type="PROSITE" id="PS50119"/>
    </source>
</evidence>
<dbReference type="RefSeq" id="XP_006035736.2">
    <property type="nucleotide sequence ID" value="XM_006035674.3"/>
</dbReference>
<proteinExistence type="predicted"/>
<evidence type="ECO:0000256" key="3">
    <source>
        <dbReference type="ARBA" id="ARBA00022833"/>
    </source>
</evidence>
<keyword evidence="1" id="KW-0479">Metal-binding</keyword>
<accession>A0A1U7S6M8</accession>
<dbReference type="Pfam" id="PF13765">
    <property type="entry name" value="PRY"/>
    <property type="match status" value="1"/>
</dbReference>
<dbReference type="STRING" id="38654.A0A1U7S6M8"/>
<dbReference type="Proteomes" id="UP000189705">
    <property type="component" value="Unplaced"/>
</dbReference>
<dbReference type="InParanoid" id="A0A1U7S6M8"/>
<evidence type="ECO:0000259" key="7">
    <source>
        <dbReference type="PROSITE" id="PS50188"/>
    </source>
</evidence>
<dbReference type="GO" id="GO:0004842">
    <property type="term" value="F:ubiquitin-protein transferase activity"/>
    <property type="evidence" value="ECO:0007669"/>
    <property type="project" value="InterPro"/>
</dbReference>
<dbReference type="FunFam" id="2.60.120.920:FF:000004">
    <property type="entry name" value="Butyrophilin subfamily 1 member A1"/>
    <property type="match status" value="1"/>
</dbReference>
<dbReference type="CDD" id="cd19762">
    <property type="entry name" value="Bbox2_TRIM7-like"/>
    <property type="match status" value="1"/>
</dbReference>
<evidence type="ECO:0000256" key="4">
    <source>
        <dbReference type="PROSITE-ProRule" id="PRU00024"/>
    </source>
</evidence>
<dbReference type="SMART" id="SM00336">
    <property type="entry name" value="BBOX"/>
    <property type="match status" value="1"/>
</dbReference>
<keyword evidence="2 4" id="KW-0863">Zinc-finger</keyword>
<dbReference type="CDD" id="cd12888">
    <property type="entry name" value="SPRY_PRY_TRIM7_like"/>
    <property type="match status" value="1"/>
</dbReference>
<dbReference type="SUPFAM" id="SSF49899">
    <property type="entry name" value="Concanavalin A-like lectins/glucanases"/>
    <property type="match status" value="1"/>
</dbReference>
<dbReference type="InterPro" id="IPR013083">
    <property type="entry name" value="Znf_RING/FYVE/PHD"/>
</dbReference>
<dbReference type="InterPro" id="IPR001870">
    <property type="entry name" value="B30.2/SPRY"/>
</dbReference>
<dbReference type="PRINTS" id="PR01407">
    <property type="entry name" value="BUTYPHLNCDUF"/>
</dbReference>
<dbReference type="SUPFAM" id="SSF57850">
    <property type="entry name" value="RING/U-box"/>
    <property type="match status" value="1"/>
</dbReference>
<protein>
    <submittedName>
        <fullName evidence="9">E3 ubiquitin-protein ligase TRIM39-like</fullName>
    </submittedName>
</protein>
<keyword evidence="3" id="KW-0862">Zinc</keyword>
<dbReference type="KEGG" id="asn:102383829"/>
<feature type="domain" description="B30.2/SPRY" evidence="7">
    <location>
        <begin position="334"/>
        <end position="521"/>
    </location>
</feature>
<feature type="domain" description="B box-type" evidence="6">
    <location>
        <begin position="139"/>
        <end position="180"/>
    </location>
</feature>
<dbReference type="InterPro" id="IPR003877">
    <property type="entry name" value="SPRY_dom"/>
</dbReference>
<dbReference type="GeneID" id="102383829"/>
<dbReference type="PROSITE" id="PS50119">
    <property type="entry name" value="ZF_BBOX"/>
    <property type="match status" value="1"/>
</dbReference>
<dbReference type="Pfam" id="PF15227">
    <property type="entry name" value="zf-C3HC4_4"/>
    <property type="match status" value="1"/>
</dbReference>
<dbReference type="GO" id="GO:0008270">
    <property type="term" value="F:zinc ion binding"/>
    <property type="evidence" value="ECO:0007669"/>
    <property type="project" value="UniProtKB-KW"/>
</dbReference>
<dbReference type="InterPro" id="IPR001841">
    <property type="entry name" value="Znf_RING"/>
</dbReference>
<evidence type="ECO:0000259" key="5">
    <source>
        <dbReference type="PROSITE" id="PS50089"/>
    </source>
</evidence>
<name>A0A1U7S6M8_ALLSI</name>
<dbReference type="Pfam" id="PF00643">
    <property type="entry name" value="zf-B_box"/>
    <property type="match status" value="1"/>
</dbReference>
<dbReference type="SUPFAM" id="SSF57845">
    <property type="entry name" value="B-box zinc-binding domain"/>
    <property type="match status" value="1"/>
</dbReference>
<dbReference type="InterPro" id="IPR003613">
    <property type="entry name" value="Ubox_domain"/>
</dbReference>
<feature type="domain" description="RING-type" evidence="5">
    <location>
        <begin position="66"/>
        <end position="107"/>
    </location>
</feature>
<dbReference type="PROSITE" id="PS50089">
    <property type="entry name" value="ZF_RING_2"/>
    <property type="match status" value="1"/>
</dbReference>
<evidence type="ECO:0000313" key="9">
    <source>
        <dbReference type="RefSeq" id="XP_006035736.2"/>
    </source>
</evidence>
<sequence>MNTRAPGPPRLSSPCPEEQEARLVYPSLPHVELWARGAGTAGLPGRSAMAQVVLSLSESLQDEATCPICLEFFRDPVITDCSHNFCRECFAQHCKESARNISCPQCRKKIQQKNLRPNRQLANMVEIAMKLSLEAARKAREIVCEKHKEPLKLFCEPDQSPICLVCRESEEHRAHAAVPIEEAAQHYKEKLQNSLHFLQQERKEFNPKGDEKSNEMLRQVESERQDVLSEFEQLHQFLSEQQCLFLSQLEVIENEVLKRQNEYVTRVSEKKSLLATLVTEVEKKCGQPAMEFLQDVGSTLSRCEGVKAPTPEPVPPELEKKVISFSENRILVTGLLATFKENLRAAMDKERADVTLDPDTAYPFLALSEDGKSMRLGQKQSDIPDNPKRFTSSPSVLGTVGFAAGRHYWEVEVGDGNSWAVGVATESVKRKGQQDLITGGIWALRRGWNDQYTALTFPPTLVSLEEKPRMIRVHLDYEEGQVTFYNAENMVQIYQFTATFHEKIFPYFWLWSPNSQLRLHP</sequence>
<dbReference type="InterPro" id="IPR043136">
    <property type="entry name" value="B30.2/SPRY_sf"/>
</dbReference>
<dbReference type="CDD" id="cd16594">
    <property type="entry name" value="RING-HC_TRIM7-like_C-IV"/>
    <property type="match status" value="1"/>
</dbReference>
<dbReference type="eggNOG" id="KOG2177">
    <property type="taxonomic scope" value="Eukaryota"/>
</dbReference>
<dbReference type="AlphaFoldDB" id="A0A1U7S6M8"/>
<evidence type="ECO:0000256" key="2">
    <source>
        <dbReference type="ARBA" id="ARBA00022771"/>
    </source>
</evidence>
<dbReference type="SMART" id="SM00184">
    <property type="entry name" value="RING"/>
    <property type="match status" value="1"/>
</dbReference>